<accession>A0A497E4J1</accession>
<dbReference type="PANTHER" id="PTHR35610">
    <property type="entry name" value="3-ISOPROPYLMALATE DEHYDRATASE-RELATED"/>
    <property type="match status" value="1"/>
</dbReference>
<evidence type="ECO:0000313" key="2">
    <source>
        <dbReference type="Proteomes" id="UP000279422"/>
    </source>
</evidence>
<dbReference type="Pfam" id="PF09754">
    <property type="entry name" value="PAC2"/>
    <property type="match status" value="1"/>
</dbReference>
<dbReference type="EMBL" id="QMPZ01000104">
    <property type="protein sequence ID" value="RLE08325.1"/>
    <property type="molecule type" value="Genomic_DNA"/>
</dbReference>
<organism evidence="1 2">
    <name type="scientific">Aerophobetes bacterium</name>
    <dbReference type="NCBI Taxonomy" id="2030807"/>
    <lineage>
        <taxon>Bacteria</taxon>
        <taxon>Candidatus Aerophobota</taxon>
    </lineage>
</organism>
<dbReference type="Gene3D" id="3.40.50.10900">
    <property type="entry name" value="PAC-like subunit"/>
    <property type="match status" value="1"/>
</dbReference>
<gene>
    <name evidence="1" type="ORF">DRJ00_06515</name>
</gene>
<dbReference type="SUPFAM" id="SSF159659">
    <property type="entry name" value="Cgl1923-like"/>
    <property type="match status" value="1"/>
</dbReference>
<dbReference type="InterPro" id="IPR038389">
    <property type="entry name" value="PSMG2_sf"/>
</dbReference>
<reference evidence="1 2" key="1">
    <citation type="submission" date="2018-06" db="EMBL/GenBank/DDBJ databases">
        <title>Extensive metabolic versatility and redundancy in microbially diverse, dynamic hydrothermal sediments.</title>
        <authorList>
            <person name="Dombrowski N."/>
            <person name="Teske A."/>
            <person name="Baker B.J."/>
        </authorList>
    </citation>
    <scope>NUCLEOTIDE SEQUENCE [LARGE SCALE GENOMIC DNA]</scope>
    <source>
        <strain evidence="1">B47_G16</strain>
    </source>
</reference>
<comment type="caution">
    <text evidence="1">The sequence shown here is derived from an EMBL/GenBank/DDBJ whole genome shotgun (WGS) entry which is preliminary data.</text>
</comment>
<sequence>MGELVLYEKPALRNPYLVMGFGGWPDAGKVSTGAVEYLKNKLKAKKFAEIRPDSFYDFSTVRPLTMIKDGLERELRFVSNEFFFWENKKSAHDLMIFVGTEPHLRWDEYANLLVGLAKQFKVEKVCMLGGDYAAVPHTKESVSGLVSHPELKEELRKYDVELSEYQGPASIHTLLLKSYKEANIKVFSLWGNAPHYVRGWNSMVSYALLKRITRMLQVEIDLGDLRKEGERLVAQINELIGQEPKLKGYVKRLEEDYEFRRKSEDKDQLIREIEEFLKRQQN</sequence>
<evidence type="ECO:0008006" key="3">
    <source>
        <dbReference type="Google" id="ProtNLM"/>
    </source>
</evidence>
<proteinExistence type="predicted"/>
<dbReference type="AlphaFoldDB" id="A0A497E4J1"/>
<dbReference type="Proteomes" id="UP000279422">
    <property type="component" value="Unassembled WGS sequence"/>
</dbReference>
<name>A0A497E4J1_UNCAE</name>
<protein>
    <recommendedName>
        <fullName evidence="3">PAC2 family protein</fullName>
    </recommendedName>
</protein>
<evidence type="ECO:0000313" key="1">
    <source>
        <dbReference type="EMBL" id="RLE08325.1"/>
    </source>
</evidence>
<dbReference type="InterPro" id="IPR019151">
    <property type="entry name" value="Proteasome_assmbl_chaperone_2"/>
</dbReference>